<protein>
    <submittedName>
        <fullName evidence="3">Glycosyltransferase</fullName>
    </submittedName>
</protein>
<evidence type="ECO:0000313" key="3">
    <source>
        <dbReference type="EMBL" id="NNH21887.1"/>
    </source>
</evidence>
<keyword evidence="3" id="KW-0808">Transferase</keyword>
<dbReference type="RefSeq" id="WP_171201746.1">
    <property type="nucleotide sequence ID" value="NZ_BAAANP010000021.1"/>
</dbReference>
<dbReference type="InterPro" id="IPR050834">
    <property type="entry name" value="Glycosyltransf_2"/>
</dbReference>
<dbReference type="InterPro" id="IPR001173">
    <property type="entry name" value="Glyco_trans_2-like"/>
</dbReference>
<feature type="region of interest" description="Disordered" evidence="1">
    <location>
        <begin position="345"/>
        <end position="371"/>
    </location>
</feature>
<dbReference type="Gene3D" id="3.90.550.10">
    <property type="entry name" value="Spore Coat Polysaccharide Biosynthesis Protein SpsA, Chain A"/>
    <property type="match status" value="1"/>
</dbReference>
<reference evidence="3 4" key="1">
    <citation type="submission" date="2020-05" db="EMBL/GenBank/DDBJ databases">
        <title>MicrobeNet Type strains.</title>
        <authorList>
            <person name="Nicholson A.C."/>
        </authorList>
    </citation>
    <scope>NUCLEOTIDE SEQUENCE [LARGE SCALE GENOMIC DNA]</scope>
    <source>
        <strain evidence="3 4">JCM 14547</strain>
    </source>
</reference>
<comment type="caution">
    <text evidence="3">The sequence shown here is derived from an EMBL/GenBank/DDBJ whole genome shotgun (WGS) entry which is preliminary data.</text>
</comment>
<dbReference type="Proteomes" id="UP000555552">
    <property type="component" value="Unassembled WGS sequence"/>
</dbReference>
<keyword evidence="4" id="KW-1185">Reference proteome</keyword>
<dbReference type="GO" id="GO:0016740">
    <property type="term" value="F:transferase activity"/>
    <property type="evidence" value="ECO:0007669"/>
    <property type="project" value="UniProtKB-KW"/>
</dbReference>
<evidence type="ECO:0000256" key="1">
    <source>
        <dbReference type="SAM" id="MobiDB-lite"/>
    </source>
</evidence>
<dbReference type="PANTHER" id="PTHR43685:SF2">
    <property type="entry name" value="GLYCOSYLTRANSFERASE 2-LIKE DOMAIN-CONTAINING PROTEIN"/>
    <property type="match status" value="1"/>
</dbReference>
<dbReference type="AlphaFoldDB" id="A0A849BLD6"/>
<sequence length="371" mass="39565">MASSADGVGPAGGGLAETGVFVLVAVRDGERWLGRTLASVRAQTYEHWRCVVVDDGSTDGTATVVSEVARADPRVRLVRQVASGVSAARNRGLAEAGDLPFVAVVDGDDLLLPTALETMVAGLAPQPDAVGLTSLAEYVDEDDVPIRAGEHSALQRRRTTVRGGRVLPSTYGGRTTLADLVVEGPMWPPASMLLRTGAVRRAGGWQEHLRSQEDWDLHARMAAEGHFVDLDVQTAWYRVRAGSLTGDRGLTAAAQVVVRRAGWERGGRRTQQRRAWAVGHRHVMRARAGGQWRGLSRAARRRDGRAALGRAALTLWFTGLSVAVRPPAPRAALLRASSAAARLDQRLSWQEKSAPSRGTDSAPATGSSTCG</sequence>
<organism evidence="3 4">
    <name type="scientific">Pseudokineococcus marinus</name>
    <dbReference type="NCBI Taxonomy" id="351215"/>
    <lineage>
        <taxon>Bacteria</taxon>
        <taxon>Bacillati</taxon>
        <taxon>Actinomycetota</taxon>
        <taxon>Actinomycetes</taxon>
        <taxon>Kineosporiales</taxon>
        <taxon>Kineosporiaceae</taxon>
        <taxon>Pseudokineococcus</taxon>
    </lineage>
</organism>
<accession>A0A849BLD6</accession>
<proteinExistence type="predicted"/>
<dbReference type="Pfam" id="PF00535">
    <property type="entry name" value="Glycos_transf_2"/>
    <property type="match status" value="1"/>
</dbReference>
<feature type="compositionally biased region" description="Polar residues" evidence="1">
    <location>
        <begin position="347"/>
        <end position="371"/>
    </location>
</feature>
<evidence type="ECO:0000259" key="2">
    <source>
        <dbReference type="Pfam" id="PF00535"/>
    </source>
</evidence>
<dbReference type="InterPro" id="IPR029044">
    <property type="entry name" value="Nucleotide-diphossugar_trans"/>
</dbReference>
<evidence type="ECO:0000313" key="4">
    <source>
        <dbReference type="Proteomes" id="UP000555552"/>
    </source>
</evidence>
<dbReference type="SUPFAM" id="SSF53448">
    <property type="entry name" value="Nucleotide-diphospho-sugar transferases"/>
    <property type="match status" value="1"/>
</dbReference>
<feature type="domain" description="Glycosyltransferase 2-like" evidence="2">
    <location>
        <begin position="22"/>
        <end position="142"/>
    </location>
</feature>
<dbReference type="PANTHER" id="PTHR43685">
    <property type="entry name" value="GLYCOSYLTRANSFERASE"/>
    <property type="match status" value="1"/>
</dbReference>
<dbReference type="CDD" id="cd00761">
    <property type="entry name" value="Glyco_tranf_GTA_type"/>
    <property type="match status" value="1"/>
</dbReference>
<dbReference type="EMBL" id="JABEMA010000011">
    <property type="protein sequence ID" value="NNH21887.1"/>
    <property type="molecule type" value="Genomic_DNA"/>
</dbReference>
<name>A0A849BLD6_9ACTN</name>
<gene>
    <name evidence="3" type="ORF">HLB09_02055</name>
</gene>